<name>A0A1H1C9F5_9ACTN</name>
<organism evidence="1 2">
    <name type="scientific">Thermostaphylospora chromogena</name>
    <dbReference type="NCBI Taxonomy" id="35622"/>
    <lineage>
        <taxon>Bacteria</taxon>
        <taxon>Bacillati</taxon>
        <taxon>Actinomycetota</taxon>
        <taxon>Actinomycetes</taxon>
        <taxon>Streptosporangiales</taxon>
        <taxon>Thermomonosporaceae</taxon>
        <taxon>Thermostaphylospora</taxon>
    </lineage>
</organism>
<evidence type="ECO:0000313" key="1">
    <source>
        <dbReference type="EMBL" id="SDQ60774.1"/>
    </source>
</evidence>
<sequence length="206" mass="22458">MRATAPATREFSVSARNGTAADRRVRGSTAVNVPYISRTRIDGEWVAIEDYSRDFTVTAPASVRPGEEFTVRFDSAPILAVAAFNKQLTDLRVAYRITGEGTVVGYRLEGGVNIGDARFRVERNGADLVVRSDGYFPGGVEFDIPDLVVTVRAGRSGAVTTSPGGSSFDDPAFYWFREHTTSGSWDPFENYVDPANPVTFTTTVIE</sequence>
<accession>A0A1H1C9F5</accession>
<protein>
    <submittedName>
        <fullName evidence="1">Uncharacterized protein</fullName>
    </submittedName>
</protein>
<gene>
    <name evidence="1" type="ORF">SAMN04489764_1362</name>
</gene>
<proteinExistence type="predicted"/>
<dbReference type="AlphaFoldDB" id="A0A1H1C9F5"/>
<evidence type="ECO:0000313" key="2">
    <source>
        <dbReference type="Proteomes" id="UP000217103"/>
    </source>
</evidence>
<keyword evidence="2" id="KW-1185">Reference proteome</keyword>
<dbReference type="EMBL" id="FNKK01000002">
    <property type="protein sequence ID" value="SDQ60774.1"/>
    <property type="molecule type" value="Genomic_DNA"/>
</dbReference>
<reference evidence="1 2" key="1">
    <citation type="submission" date="2016-10" db="EMBL/GenBank/DDBJ databases">
        <authorList>
            <person name="de Groot N.N."/>
        </authorList>
    </citation>
    <scope>NUCLEOTIDE SEQUENCE [LARGE SCALE GENOMIC DNA]</scope>
    <source>
        <strain evidence="1 2">DSM 43794</strain>
    </source>
</reference>
<dbReference type="Proteomes" id="UP000217103">
    <property type="component" value="Unassembled WGS sequence"/>
</dbReference>